<name>A6I176_RAT</name>
<dbReference type="EMBL" id="CH473953">
    <property type="protein sequence ID" value="EDM13207.1"/>
    <property type="molecule type" value="Genomic_DNA"/>
</dbReference>
<evidence type="ECO:0000313" key="1">
    <source>
        <dbReference type="EMBL" id="EDM13207.1"/>
    </source>
</evidence>
<evidence type="ECO:0000313" key="2">
    <source>
        <dbReference type="Proteomes" id="UP000234681"/>
    </source>
</evidence>
<proteinExistence type="predicted"/>
<gene>
    <name evidence="1" type="ORF">rCG_47869</name>
</gene>
<dbReference type="Proteomes" id="UP000234681">
    <property type="component" value="Chromosome 1"/>
</dbReference>
<accession>A6I176</accession>
<sequence length="51" mass="5741">MTGCLGSEWDWAKSKGGLPWWLLQQEDPKTLILSHQLSRKSSPKASTRSVN</sequence>
<protein>
    <submittedName>
        <fullName evidence="1">RCG47869</fullName>
    </submittedName>
</protein>
<organism evidence="1 2">
    <name type="scientific">Rattus norvegicus</name>
    <name type="common">Rat</name>
    <dbReference type="NCBI Taxonomy" id="10116"/>
    <lineage>
        <taxon>Eukaryota</taxon>
        <taxon>Metazoa</taxon>
        <taxon>Chordata</taxon>
        <taxon>Craniata</taxon>
        <taxon>Vertebrata</taxon>
        <taxon>Euteleostomi</taxon>
        <taxon>Mammalia</taxon>
        <taxon>Eutheria</taxon>
        <taxon>Euarchontoglires</taxon>
        <taxon>Glires</taxon>
        <taxon>Rodentia</taxon>
        <taxon>Myomorpha</taxon>
        <taxon>Muroidea</taxon>
        <taxon>Muridae</taxon>
        <taxon>Murinae</taxon>
        <taxon>Rattus</taxon>
    </lineage>
</organism>
<reference evidence="2" key="1">
    <citation type="submission" date="2005-09" db="EMBL/GenBank/DDBJ databases">
        <authorList>
            <person name="Mural R.J."/>
            <person name="Li P.W."/>
            <person name="Adams M.D."/>
            <person name="Amanatides P.G."/>
            <person name="Baden-Tillson H."/>
            <person name="Barnstead M."/>
            <person name="Chin S.H."/>
            <person name="Dew I."/>
            <person name="Evans C.A."/>
            <person name="Ferriera S."/>
            <person name="Flanigan M."/>
            <person name="Fosler C."/>
            <person name="Glodek A."/>
            <person name="Gu Z."/>
            <person name="Holt R.A."/>
            <person name="Jennings D."/>
            <person name="Kraft C.L."/>
            <person name="Lu F."/>
            <person name="Nguyen T."/>
            <person name="Nusskern D.R."/>
            <person name="Pfannkoch C.M."/>
            <person name="Sitter C."/>
            <person name="Sutton G.G."/>
            <person name="Venter J.C."/>
            <person name="Wang Z."/>
            <person name="Woodage T."/>
            <person name="Zheng X.H."/>
            <person name="Zhong F."/>
        </authorList>
    </citation>
    <scope>NUCLEOTIDE SEQUENCE [LARGE SCALE GENOMIC DNA]</scope>
    <source>
        <strain>BN</strain>
        <strain evidence="2">Sprague-Dawley</strain>
    </source>
</reference>
<dbReference type="AlphaFoldDB" id="A6I176"/>